<keyword evidence="1" id="KW-1133">Transmembrane helix</keyword>
<dbReference type="AlphaFoldDB" id="A0A804L992"/>
<keyword evidence="1" id="KW-0812">Transmembrane</keyword>
<evidence type="ECO:0000256" key="1">
    <source>
        <dbReference type="SAM" id="Phobius"/>
    </source>
</evidence>
<dbReference type="EnsemblPlants" id="Ma11_t18490.1">
    <property type="protein sequence ID" value="Ma11_p18490.1"/>
    <property type="gene ID" value="Ma11_g18490"/>
</dbReference>
<proteinExistence type="predicted"/>
<reference evidence="2" key="1">
    <citation type="submission" date="2021-05" db="UniProtKB">
        <authorList>
            <consortium name="EnsemblPlants"/>
        </authorList>
    </citation>
    <scope>IDENTIFICATION</scope>
    <source>
        <strain evidence="2">subsp. malaccensis</strain>
    </source>
</reference>
<evidence type="ECO:0000313" key="2">
    <source>
        <dbReference type="EnsemblPlants" id="Ma11_p18490.1"/>
    </source>
</evidence>
<dbReference type="InParanoid" id="A0A804L992"/>
<evidence type="ECO:0000313" key="3">
    <source>
        <dbReference type="Proteomes" id="UP000012960"/>
    </source>
</evidence>
<organism evidence="2 3">
    <name type="scientific">Musa acuminata subsp. malaccensis</name>
    <name type="common">Wild banana</name>
    <name type="synonym">Musa malaccensis</name>
    <dbReference type="NCBI Taxonomy" id="214687"/>
    <lineage>
        <taxon>Eukaryota</taxon>
        <taxon>Viridiplantae</taxon>
        <taxon>Streptophyta</taxon>
        <taxon>Embryophyta</taxon>
        <taxon>Tracheophyta</taxon>
        <taxon>Spermatophyta</taxon>
        <taxon>Magnoliopsida</taxon>
        <taxon>Liliopsida</taxon>
        <taxon>Zingiberales</taxon>
        <taxon>Musaceae</taxon>
        <taxon>Musa</taxon>
    </lineage>
</organism>
<sequence length="118" mass="14041">MQYKNAKEILLASCFLSILIEILFFLIMHVYEVTHKISLVYINGYSKLSKLEKIVWNNLGFSTFHALKITSIRSYFWDITWLFSFRLGNDFMAFSVVRWQRICLASWTIHVFNFSLPD</sequence>
<name>A0A804L992_MUSAM</name>
<accession>A0A804L992</accession>
<dbReference type="Proteomes" id="UP000012960">
    <property type="component" value="Unplaced"/>
</dbReference>
<keyword evidence="1" id="KW-0472">Membrane</keyword>
<keyword evidence="3" id="KW-1185">Reference proteome</keyword>
<protein>
    <submittedName>
        <fullName evidence="2">Uncharacterized protein</fullName>
    </submittedName>
</protein>
<dbReference type="Gramene" id="Ma11_t18490.1">
    <property type="protein sequence ID" value="Ma11_p18490.1"/>
    <property type="gene ID" value="Ma11_g18490"/>
</dbReference>
<feature type="transmembrane region" description="Helical" evidence="1">
    <location>
        <begin position="9"/>
        <end position="31"/>
    </location>
</feature>